<feature type="domain" description="FlgD/Vpr Ig-like" evidence="2">
    <location>
        <begin position="510"/>
        <end position="571"/>
    </location>
</feature>
<sequence>MRAIASRRYTLPAAFLLLVPTVAFAAWPTDPTVNLPVCTATQHQYAPVSVSDGAGGAIVAWYDYRLGSSAAIYAQHVLAGGGVDPAWPGDGRAICTANALRQDPAITTDGAGGAIVTWTDRRSTTSDIYAQRVLASGVVDPAWPVDGTALVIDLLDQSQAQIIADGAGGAVVTWLDSRSGNADIYAHHVLGNGVVDPAWPVNGRAVCFAAGAQEHPRIAMTGASNAVITWQDLRVGSSYDVYAQRVLLSGVVDPAWPGNGRLLCGATNSQTGPVLASDGAGGAIVAWEDYRAGFVADVYAAHVSAGGAADPSWPANGLVVCNAAGDQRYPAIVRDAANGAIVTWQDQRAGVPLDIYAQHVLVAGIVDGVWPANGAAACVASGDQYTPSLAPDGSGGAVIAWIDYRSLVKADIYASRVRANGIVDPAWPAGGAAICTDAADQYLVTLVSDGAGGAVLAWQDRRGGDDDIYAQRVNGSGVLGAPTASVGPGGEGDPLAFAVPSPNPTRRTTAFRWTLPGAVNVRLVIRDTAGRTVRTLEDGMRAAGDHTTVWNLSDDRGRSVAPGVYFARLEALGLSRTQRIVVAR</sequence>
<proteinExistence type="predicted"/>
<protein>
    <submittedName>
        <fullName evidence="3">T9SS type A sorting domain-containing protein</fullName>
    </submittedName>
</protein>
<dbReference type="NCBIfam" id="TIGR04183">
    <property type="entry name" value="Por_Secre_tail"/>
    <property type="match status" value="1"/>
</dbReference>
<dbReference type="Pfam" id="PF13860">
    <property type="entry name" value="FlgD_ig"/>
    <property type="match status" value="1"/>
</dbReference>
<dbReference type="Gene3D" id="2.60.40.4070">
    <property type="match status" value="1"/>
</dbReference>
<evidence type="ECO:0000313" key="4">
    <source>
        <dbReference type="Proteomes" id="UP000696931"/>
    </source>
</evidence>
<feature type="chain" id="PRO_5037335120" evidence="1">
    <location>
        <begin position="26"/>
        <end position="584"/>
    </location>
</feature>
<evidence type="ECO:0000313" key="3">
    <source>
        <dbReference type="EMBL" id="MBI5169479.1"/>
    </source>
</evidence>
<dbReference type="InterPro" id="IPR026444">
    <property type="entry name" value="Secre_tail"/>
</dbReference>
<dbReference type="AlphaFoldDB" id="A0A933SGG3"/>
<reference evidence="3" key="1">
    <citation type="submission" date="2020-07" db="EMBL/GenBank/DDBJ databases">
        <title>Huge and variable diversity of episymbiotic CPR bacteria and DPANN archaea in groundwater ecosystems.</title>
        <authorList>
            <person name="He C.Y."/>
            <person name="Keren R."/>
            <person name="Whittaker M."/>
            <person name="Farag I.F."/>
            <person name="Doudna J."/>
            <person name="Cate J.H.D."/>
            <person name="Banfield J.F."/>
        </authorList>
    </citation>
    <scope>NUCLEOTIDE SEQUENCE</scope>
    <source>
        <strain evidence="3">NC_groundwater_1813_Pr3_B-0.1um_71_17</strain>
    </source>
</reference>
<keyword evidence="1" id="KW-0732">Signal</keyword>
<evidence type="ECO:0000256" key="1">
    <source>
        <dbReference type="SAM" id="SignalP"/>
    </source>
</evidence>
<comment type="caution">
    <text evidence="3">The sequence shown here is derived from an EMBL/GenBank/DDBJ whole genome shotgun (WGS) entry which is preliminary data.</text>
</comment>
<gene>
    <name evidence="3" type="ORF">HZA61_08330</name>
</gene>
<dbReference type="Proteomes" id="UP000696931">
    <property type="component" value="Unassembled WGS sequence"/>
</dbReference>
<accession>A0A933SGG3</accession>
<name>A0A933SGG3_UNCEI</name>
<organism evidence="3 4">
    <name type="scientific">Eiseniibacteriota bacterium</name>
    <dbReference type="NCBI Taxonomy" id="2212470"/>
    <lineage>
        <taxon>Bacteria</taxon>
        <taxon>Candidatus Eiseniibacteriota</taxon>
    </lineage>
</organism>
<dbReference type="InterPro" id="IPR025965">
    <property type="entry name" value="FlgD/Vpr_Ig-like"/>
</dbReference>
<feature type="signal peptide" evidence="1">
    <location>
        <begin position="1"/>
        <end position="25"/>
    </location>
</feature>
<dbReference type="EMBL" id="JACRIW010000055">
    <property type="protein sequence ID" value="MBI5169479.1"/>
    <property type="molecule type" value="Genomic_DNA"/>
</dbReference>
<evidence type="ECO:0000259" key="2">
    <source>
        <dbReference type="Pfam" id="PF13860"/>
    </source>
</evidence>